<feature type="domain" description="Phosphoribulokinase/uridine kinase" evidence="1">
    <location>
        <begin position="72"/>
        <end position="150"/>
    </location>
</feature>
<protein>
    <submittedName>
        <fullName evidence="2">Aminodeoxychorismate synthase</fullName>
    </submittedName>
</protein>
<accession>A0ABZ1YZ87</accession>
<gene>
    <name evidence="2" type="ORF">OG563_02715</name>
</gene>
<dbReference type="EMBL" id="CP109441">
    <property type="protein sequence ID" value="WUV47180.1"/>
    <property type="molecule type" value="Genomic_DNA"/>
</dbReference>
<proteinExistence type="predicted"/>
<dbReference type="SUPFAM" id="SSF52540">
    <property type="entry name" value="P-loop containing nucleoside triphosphate hydrolases"/>
    <property type="match status" value="1"/>
</dbReference>
<reference evidence="2" key="1">
    <citation type="submission" date="2022-10" db="EMBL/GenBank/DDBJ databases">
        <title>The complete genomes of actinobacterial strains from the NBC collection.</title>
        <authorList>
            <person name="Joergensen T.S."/>
            <person name="Alvarez Arevalo M."/>
            <person name="Sterndorff E.B."/>
            <person name="Faurdal D."/>
            <person name="Vuksanovic O."/>
            <person name="Mourched A.-S."/>
            <person name="Charusanti P."/>
            <person name="Shaw S."/>
            <person name="Blin K."/>
            <person name="Weber T."/>
        </authorList>
    </citation>
    <scope>NUCLEOTIDE SEQUENCE</scope>
    <source>
        <strain evidence="2">NBC_01482</strain>
    </source>
</reference>
<dbReference type="InterPro" id="IPR027417">
    <property type="entry name" value="P-loop_NTPase"/>
</dbReference>
<dbReference type="RefSeq" id="WP_327100118.1">
    <property type="nucleotide sequence ID" value="NZ_CP109149.1"/>
</dbReference>
<evidence type="ECO:0000313" key="2">
    <source>
        <dbReference type="EMBL" id="WUV47180.1"/>
    </source>
</evidence>
<sequence>MSPGRSPAPDEIAGRVATSSPRLGSTRLVAVDGPGGAGKSTFAAYLAGLCTAQVVHTDDFADGNNELPWWTRLEEQVLEPIAQGRPGRYQRYDWDKRTLAEWHDVAPGGVLILEGVSSARAAVRARLSLAVWIDTPRAVRLARGLERDGAHTLPLWEQWMAAEDAHFATDNTRDHVDLIIPGAP</sequence>
<dbReference type="InterPro" id="IPR006083">
    <property type="entry name" value="PRK/URK"/>
</dbReference>
<evidence type="ECO:0000313" key="3">
    <source>
        <dbReference type="Proteomes" id="UP001432062"/>
    </source>
</evidence>
<evidence type="ECO:0000259" key="1">
    <source>
        <dbReference type="Pfam" id="PF00485"/>
    </source>
</evidence>
<organism evidence="2 3">
    <name type="scientific">Nocardia vinacea</name>
    <dbReference type="NCBI Taxonomy" id="96468"/>
    <lineage>
        <taxon>Bacteria</taxon>
        <taxon>Bacillati</taxon>
        <taxon>Actinomycetota</taxon>
        <taxon>Actinomycetes</taxon>
        <taxon>Mycobacteriales</taxon>
        <taxon>Nocardiaceae</taxon>
        <taxon>Nocardia</taxon>
    </lineage>
</organism>
<dbReference type="Proteomes" id="UP001432062">
    <property type="component" value="Chromosome"/>
</dbReference>
<dbReference type="Pfam" id="PF00485">
    <property type="entry name" value="PRK"/>
    <property type="match status" value="1"/>
</dbReference>
<name>A0ABZ1YZ87_9NOCA</name>
<keyword evidence="3" id="KW-1185">Reference proteome</keyword>
<dbReference type="Gene3D" id="3.40.50.300">
    <property type="entry name" value="P-loop containing nucleotide triphosphate hydrolases"/>
    <property type="match status" value="1"/>
</dbReference>